<organism evidence="4 5">
    <name type="scientific">[Phormidium ambiguum] IAM M-71</name>
    <dbReference type="NCBI Taxonomy" id="454136"/>
    <lineage>
        <taxon>Bacteria</taxon>
        <taxon>Bacillati</taxon>
        <taxon>Cyanobacteriota</taxon>
        <taxon>Cyanophyceae</taxon>
        <taxon>Oscillatoriophycideae</taxon>
        <taxon>Aerosakkonematales</taxon>
        <taxon>Aerosakkonemataceae</taxon>
        <taxon>Floridanema</taxon>
    </lineage>
</organism>
<evidence type="ECO:0000313" key="4">
    <source>
        <dbReference type="EMBL" id="OKH37808.1"/>
    </source>
</evidence>
<accession>A0A1U7IKN7</accession>
<keyword evidence="1" id="KW-0238">DNA-binding</keyword>
<dbReference type="InterPro" id="IPR010095">
    <property type="entry name" value="Cas12f1-like_TNB"/>
</dbReference>
<protein>
    <recommendedName>
        <fullName evidence="3">Cas12f1-like TNB domain-containing protein</fullName>
    </recommendedName>
</protein>
<dbReference type="Pfam" id="PF07282">
    <property type="entry name" value="Cas12f1-like_TNB"/>
    <property type="match status" value="1"/>
</dbReference>
<comment type="caution">
    <text evidence="4">The sequence shown here is derived from an EMBL/GenBank/DDBJ whole genome shotgun (WGS) entry which is preliminary data.</text>
</comment>
<name>A0A1U7IKN7_9CYAN</name>
<dbReference type="AlphaFoldDB" id="A0A1U7IKN7"/>
<sequence length="519" mass="58618">MPRQNRTKTPSFILEIPLTVSDKDAGVLSSRFEASRQVYNACLGEAMRRQKLVKQSKKCQEARSLKKGKARTAAFREANLAYGYSEYDLHSYCTTIRNSWIGEHIDSNTAQKLATRAFNTSAKVAFGQAKKVRFKGKNQLDSLEGKTNKTGIRWVNETLVWGNLQLKPYLTTYDPVITHGLKSRVKYVRLVRRRINSKTLYYAQLICEGKPFQKPKNQIGQGIVGLDIGPSTIAIVGDDSARLTLFASELKFVEKKIRQLQRKMERARRANNPNNYNPDFVNKKGKKKKGTVKKGCKQWNNSKTYLQTRTSKANLERELAAHRKSLHGKLVNEILSLGDTVKLEKLSYKSFQKLFGKSVGKRAPGEFVSHLKRKAESAGATVIEFSTQTTKLSQTCHQCGIAKKKNLSDRIHQCDCGIYCQRDLYSAFLAKFVDENELLQANQARDAWLGSEPILYAAWRQATQTNLRLEGRVPSSFGKFPESEPVAAKVQNVDAKDLDVVPNWESQVEASSHFEPPCL</sequence>
<dbReference type="EMBL" id="MRCE01000010">
    <property type="protein sequence ID" value="OKH37808.1"/>
    <property type="molecule type" value="Genomic_DNA"/>
</dbReference>
<proteinExistence type="predicted"/>
<dbReference type="STRING" id="454136.NIES2119_11660"/>
<evidence type="ECO:0000313" key="5">
    <source>
        <dbReference type="Proteomes" id="UP000185860"/>
    </source>
</evidence>
<reference evidence="4 5" key="1">
    <citation type="submission" date="2016-11" db="EMBL/GenBank/DDBJ databases">
        <title>Draft Genome Sequences of Nine Cyanobacterial Strains from Diverse Habitats.</title>
        <authorList>
            <person name="Zhu T."/>
            <person name="Hou S."/>
            <person name="Lu X."/>
            <person name="Hess W.R."/>
        </authorList>
    </citation>
    <scope>NUCLEOTIDE SEQUENCE [LARGE SCALE GENOMIC DNA]</scope>
    <source>
        <strain evidence="4 5">IAM M-71</strain>
    </source>
</reference>
<keyword evidence="2" id="KW-0175">Coiled coil</keyword>
<dbReference type="OrthoDB" id="442687at2"/>
<gene>
    <name evidence="4" type="ORF">NIES2119_11660</name>
</gene>
<evidence type="ECO:0000259" key="3">
    <source>
        <dbReference type="Pfam" id="PF07282"/>
    </source>
</evidence>
<evidence type="ECO:0000256" key="2">
    <source>
        <dbReference type="SAM" id="Coils"/>
    </source>
</evidence>
<dbReference type="RefSeq" id="WP_073593648.1">
    <property type="nucleotide sequence ID" value="NZ_MRCE01000010.1"/>
</dbReference>
<feature type="domain" description="Cas12f1-like TNB" evidence="3">
    <location>
        <begin position="365"/>
        <end position="427"/>
    </location>
</feature>
<evidence type="ECO:0000256" key="1">
    <source>
        <dbReference type="ARBA" id="ARBA00023125"/>
    </source>
</evidence>
<dbReference type="Proteomes" id="UP000185860">
    <property type="component" value="Unassembled WGS sequence"/>
</dbReference>
<dbReference type="NCBIfam" id="NF040570">
    <property type="entry name" value="guided_TnpB"/>
    <property type="match status" value="1"/>
</dbReference>
<feature type="coiled-coil region" evidence="2">
    <location>
        <begin position="243"/>
        <end position="270"/>
    </location>
</feature>
<dbReference type="GO" id="GO:0003677">
    <property type="term" value="F:DNA binding"/>
    <property type="evidence" value="ECO:0007669"/>
    <property type="project" value="UniProtKB-KW"/>
</dbReference>